<dbReference type="AlphaFoldDB" id="A0AAE1ZH89"/>
<accession>A0AAE1ZH89</accession>
<comment type="similarity">
    <text evidence="2">Belongs to the CD36 family.</text>
</comment>
<evidence type="ECO:0000256" key="4">
    <source>
        <dbReference type="ARBA" id="ARBA00022989"/>
    </source>
</evidence>
<feature type="transmembrane region" description="Helical" evidence="7">
    <location>
        <begin position="441"/>
        <end position="463"/>
    </location>
</feature>
<dbReference type="InterPro" id="IPR002159">
    <property type="entry name" value="CD36_fam"/>
</dbReference>
<comment type="caution">
    <text evidence="8">The sequence shown here is derived from an EMBL/GenBank/DDBJ whole genome shotgun (WGS) entry which is preliminary data.</text>
</comment>
<evidence type="ECO:0000256" key="2">
    <source>
        <dbReference type="ARBA" id="ARBA00010532"/>
    </source>
</evidence>
<evidence type="ECO:0000256" key="3">
    <source>
        <dbReference type="ARBA" id="ARBA00022692"/>
    </source>
</evidence>
<evidence type="ECO:0000256" key="5">
    <source>
        <dbReference type="ARBA" id="ARBA00023136"/>
    </source>
</evidence>
<sequence>MGKICLITMYILLASSFLLFTASVVLHLCLDEIFKSILKKFILLTPDSTIYQSWVANSTPLLASIYIFDLLNEHEVLNGGKPLFEEVGPFTYWKMKHKWNISFSSESPPKHLHYTQTIFYLPHENLSSSSINDREVTSLDLFTAGLVLQNMSFVNDKFFRNSKAFIKRRPDEILWGYTQEQIAACSVLPVCPEKVSVLHRENNSNIETIVIKTGVDDINDRGRVVEFKGKRKFDMWENEYARRFNGSDGAFMGFGLSVGVRKHVFVPGVCRSVVMEATELIPHPQYPRLKVLKFEPAEGDIDPTFYPPPSEFCKGKSYEPKCAPEGFIAFTPCITEGLPLYGSQGHFLGVDPRIRSQVIGINEPDEINDKTVMLVEPLTGITLGAHQVMQINYYINNTMKSIPFENMRDSYFFPIIRIVIEVNISEDILDTIYNMLYGTQYWFNLGVYVLGGVCLLLFFFSATRIVHMSRNSM</sequence>
<reference evidence="8" key="2">
    <citation type="journal article" date="2023" name="Infect Dis Poverty">
        <title>Chromosome-scale genome of the human blood fluke Schistosoma mekongi and its implications for public health.</title>
        <authorList>
            <person name="Zhou M."/>
            <person name="Xu L."/>
            <person name="Xu D."/>
            <person name="Chen W."/>
            <person name="Khan J."/>
            <person name="Hu Y."/>
            <person name="Huang H."/>
            <person name="Wei H."/>
            <person name="Zhang Y."/>
            <person name="Chusongsang P."/>
            <person name="Tanasarnprasert K."/>
            <person name="Hu X."/>
            <person name="Limpanont Y."/>
            <person name="Lv Z."/>
        </authorList>
    </citation>
    <scope>NUCLEOTIDE SEQUENCE</scope>
    <source>
        <strain evidence="8">LV_2022a</strain>
    </source>
</reference>
<proteinExistence type="inferred from homology"/>
<dbReference type="GO" id="GO:0005737">
    <property type="term" value="C:cytoplasm"/>
    <property type="evidence" value="ECO:0007669"/>
    <property type="project" value="TreeGrafter"/>
</dbReference>
<keyword evidence="6" id="KW-0325">Glycoprotein</keyword>
<dbReference type="Pfam" id="PF01130">
    <property type="entry name" value="CD36"/>
    <property type="match status" value="1"/>
</dbReference>
<evidence type="ECO:0000313" key="9">
    <source>
        <dbReference type="Proteomes" id="UP001292079"/>
    </source>
</evidence>
<gene>
    <name evidence="8" type="ORF">MN116_000316</name>
</gene>
<organism evidence="8 9">
    <name type="scientific">Schistosoma mekongi</name>
    <name type="common">Parasitic worm</name>
    <dbReference type="NCBI Taxonomy" id="38744"/>
    <lineage>
        <taxon>Eukaryota</taxon>
        <taxon>Metazoa</taxon>
        <taxon>Spiralia</taxon>
        <taxon>Lophotrochozoa</taxon>
        <taxon>Platyhelminthes</taxon>
        <taxon>Trematoda</taxon>
        <taxon>Digenea</taxon>
        <taxon>Strigeidida</taxon>
        <taxon>Schistosomatoidea</taxon>
        <taxon>Schistosomatidae</taxon>
        <taxon>Schistosoma</taxon>
    </lineage>
</organism>
<dbReference type="PANTHER" id="PTHR11923:SF51">
    <property type="entry name" value="LYSOSOME MEMBRANE PROTEIN 2"/>
    <property type="match status" value="1"/>
</dbReference>
<dbReference type="GO" id="GO:0016020">
    <property type="term" value="C:membrane"/>
    <property type="evidence" value="ECO:0007669"/>
    <property type="project" value="UniProtKB-SubCell"/>
</dbReference>
<keyword evidence="9" id="KW-1185">Reference proteome</keyword>
<keyword evidence="5 7" id="KW-0472">Membrane</keyword>
<dbReference type="Proteomes" id="UP001292079">
    <property type="component" value="Unassembled WGS sequence"/>
</dbReference>
<dbReference type="PRINTS" id="PR01609">
    <property type="entry name" value="CD36FAMILY"/>
</dbReference>
<keyword evidence="3 7" id="KW-0812">Transmembrane</keyword>
<evidence type="ECO:0000256" key="7">
    <source>
        <dbReference type="SAM" id="Phobius"/>
    </source>
</evidence>
<reference evidence="8" key="1">
    <citation type="submission" date="2022-04" db="EMBL/GenBank/DDBJ databases">
        <authorList>
            <person name="Xu L."/>
            <person name="Lv Z."/>
        </authorList>
    </citation>
    <scope>NUCLEOTIDE SEQUENCE</scope>
    <source>
        <strain evidence="8">LV_2022a</strain>
    </source>
</reference>
<dbReference type="GO" id="GO:0005044">
    <property type="term" value="F:scavenger receptor activity"/>
    <property type="evidence" value="ECO:0007669"/>
    <property type="project" value="TreeGrafter"/>
</dbReference>
<comment type="subcellular location">
    <subcellularLocation>
        <location evidence="1">Membrane</location>
    </subcellularLocation>
</comment>
<dbReference type="EMBL" id="JALJAT010000001">
    <property type="protein sequence ID" value="KAK4474261.1"/>
    <property type="molecule type" value="Genomic_DNA"/>
</dbReference>
<keyword evidence="4 7" id="KW-1133">Transmembrane helix</keyword>
<dbReference type="PANTHER" id="PTHR11923">
    <property type="entry name" value="SCAVENGER RECEPTOR CLASS B TYPE-1 SR-B1"/>
    <property type="match status" value="1"/>
</dbReference>
<evidence type="ECO:0000256" key="6">
    <source>
        <dbReference type="ARBA" id="ARBA00023180"/>
    </source>
</evidence>
<name>A0AAE1ZH89_SCHME</name>
<protein>
    <submittedName>
        <fullName evidence="8">Uncharacterized protein</fullName>
    </submittedName>
</protein>
<evidence type="ECO:0000313" key="8">
    <source>
        <dbReference type="EMBL" id="KAK4474261.1"/>
    </source>
</evidence>
<evidence type="ECO:0000256" key="1">
    <source>
        <dbReference type="ARBA" id="ARBA00004370"/>
    </source>
</evidence>